<keyword evidence="2" id="KW-0732">Signal</keyword>
<dbReference type="GO" id="GO:0042015">
    <property type="term" value="F:interleukin-20 binding"/>
    <property type="evidence" value="ECO:0007669"/>
    <property type="project" value="TreeGrafter"/>
</dbReference>
<keyword evidence="5" id="KW-1185">Reference proteome</keyword>
<dbReference type="EMBL" id="JAGKHQ010000001">
    <property type="protein sequence ID" value="KAG7523868.1"/>
    <property type="molecule type" value="Genomic_DNA"/>
</dbReference>
<evidence type="ECO:0000256" key="2">
    <source>
        <dbReference type="SAM" id="SignalP"/>
    </source>
</evidence>
<sequence length="353" mass="39013">MTLMWTKSLVMIIIMILLLDCAGVRTLLPPPASVSVESVDMRHILRWRPLQVSCKTSALYSVQFQGEFELTVLNDSWVDAAECQLIPRSHCDLTLDLGSDSDYSVRVRAKCGSQLSTWAVLSPPFNRKNSVLTVPDMKVSAVGDTLQVSFDKVPPSAIIRVTVWRSGNELKADVYSVAAGQAGLNIAALQEGVKYCVRARLILENQFQSNSTDTHCDIIPGSGPAWRIVTTVTVTIVLMSVLLSAVLSVVVHCDFCQTYFQKDPHPPSLPSVWDLQNATVCHEPEVYDLIDAMIDSEQQTLKSDEDEEDEDVFVSHVDKQGVKLPSSVDVVDGYCSQLHESTAAKQSILYFYV</sequence>
<feature type="signal peptide" evidence="2">
    <location>
        <begin position="1"/>
        <end position="26"/>
    </location>
</feature>
<dbReference type="Pfam" id="PF01108">
    <property type="entry name" value="Tissue_fac"/>
    <property type="match status" value="1"/>
</dbReference>
<proteinExistence type="predicted"/>
<dbReference type="PANTHER" id="PTHR20859:SF48">
    <property type="entry name" value="INTERLEUKIN-20 RECEPTOR SUBUNIT BETA"/>
    <property type="match status" value="1"/>
</dbReference>
<organism evidence="4 5">
    <name type="scientific">Solea senegalensis</name>
    <name type="common">Senegalese sole</name>
    <dbReference type="NCBI Taxonomy" id="28829"/>
    <lineage>
        <taxon>Eukaryota</taxon>
        <taxon>Metazoa</taxon>
        <taxon>Chordata</taxon>
        <taxon>Craniata</taxon>
        <taxon>Vertebrata</taxon>
        <taxon>Euteleostomi</taxon>
        <taxon>Actinopterygii</taxon>
        <taxon>Neopterygii</taxon>
        <taxon>Teleostei</taxon>
        <taxon>Neoteleostei</taxon>
        <taxon>Acanthomorphata</taxon>
        <taxon>Carangaria</taxon>
        <taxon>Pleuronectiformes</taxon>
        <taxon>Pleuronectoidei</taxon>
        <taxon>Soleidae</taxon>
        <taxon>Solea</taxon>
    </lineage>
</organism>
<dbReference type="InterPro" id="IPR050650">
    <property type="entry name" value="Type-II_Cytokine-TF_Rcpt"/>
</dbReference>
<dbReference type="CDD" id="cd00063">
    <property type="entry name" value="FN3"/>
    <property type="match status" value="1"/>
</dbReference>
<accession>A0AAV6T322</accession>
<feature type="chain" id="PRO_5043854444" evidence="2">
    <location>
        <begin position="27"/>
        <end position="353"/>
    </location>
</feature>
<dbReference type="InterPro" id="IPR003961">
    <property type="entry name" value="FN3_dom"/>
</dbReference>
<evidence type="ECO:0000256" key="1">
    <source>
        <dbReference type="SAM" id="Phobius"/>
    </source>
</evidence>
<reference evidence="4 5" key="1">
    <citation type="journal article" date="2021" name="Sci. Rep.">
        <title>Chromosome anchoring in Senegalese sole (Solea senegalensis) reveals sex-associated markers and genome rearrangements in flatfish.</title>
        <authorList>
            <person name="Guerrero-Cozar I."/>
            <person name="Gomez-Garrido J."/>
            <person name="Berbel C."/>
            <person name="Martinez-Blanch J.F."/>
            <person name="Alioto T."/>
            <person name="Claros M.G."/>
            <person name="Gagnaire P.A."/>
            <person name="Manchado M."/>
        </authorList>
    </citation>
    <scope>NUCLEOTIDE SEQUENCE [LARGE SCALE GENOMIC DNA]</scope>
    <source>
        <strain evidence="4">Sse05_10M</strain>
    </source>
</reference>
<keyword evidence="1" id="KW-0812">Transmembrane</keyword>
<evidence type="ECO:0000313" key="4">
    <source>
        <dbReference type="EMBL" id="KAG7523868.1"/>
    </source>
</evidence>
<keyword evidence="1" id="KW-1133">Transmembrane helix</keyword>
<keyword evidence="1" id="KW-0472">Membrane</keyword>
<dbReference type="GO" id="GO:0005886">
    <property type="term" value="C:plasma membrane"/>
    <property type="evidence" value="ECO:0007669"/>
    <property type="project" value="TreeGrafter"/>
</dbReference>
<comment type="caution">
    <text evidence="4">The sequence shown here is derived from an EMBL/GenBank/DDBJ whole genome shotgun (WGS) entry which is preliminary data.</text>
</comment>
<keyword evidence="4" id="KW-0675">Receptor</keyword>
<feature type="transmembrane region" description="Helical" evidence="1">
    <location>
        <begin position="225"/>
        <end position="251"/>
    </location>
</feature>
<name>A0AAV6T322_SOLSE</name>
<dbReference type="Proteomes" id="UP000693946">
    <property type="component" value="Linkage Group LG1"/>
</dbReference>
<protein>
    <submittedName>
        <fullName evidence="4">Interleukin-20 receptor subunit beta</fullName>
    </submittedName>
</protein>
<gene>
    <name evidence="4" type="ORF">JOB18_004094</name>
</gene>
<feature type="domain" description="Fibronectin type-III" evidence="3">
    <location>
        <begin position="11"/>
        <end position="118"/>
    </location>
</feature>
<evidence type="ECO:0000313" key="5">
    <source>
        <dbReference type="Proteomes" id="UP000693946"/>
    </source>
</evidence>
<evidence type="ECO:0000259" key="3">
    <source>
        <dbReference type="Pfam" id="PF01108"/>
    </source>
</evidence>
<dbReference type="PANTHER" id="PTHR20859">
    <property type="entry name" value="INTERFERON/INTERLEUKIN RECEPTOR"/>
    <property type="match status" value="1"/>
</dbReference>
<dbReference type="GO" id="GO:0004896">
    <property type="term" value="F:cytokine receptor activity"/>
    <property type="evidence" value="ECO:0007669"/>
    <property type="project" value="TreeGrafter"/>
</dbReference>
<dbReference type="AlphaFoldDB" id="A0AAV6T322"/>